<accession>A0A840Y662</accession>
<dbReference type="AlphaFoldDB" id="A0A840Y662"/>
<evidence type="ECO:0000259" key="1">
    <source>
        <dbReference type="Pfam" id="PF13817"/>
    </source>
</evidence>
<comment type="caution">
    <text evidence="2">The sequence shown here is derived from an EMBL/GenBank/DDBJ whole genome shotgun (WGS) entry which is preliminary data.</text>
</comment>
<gene>
    <name evidence="2" type="ORF">FHS87_004295</name>
</gene>
<dbReference type="Pfam" id="PF13817">
    <property type="entry name" value="DDE_Tnp_IS66_C"/>
    <property type="match status" value="1"/>
</dbReference>
<dbReference type="EMBL" id="JACIJD010000033">
    <property type="protein sequence ID" value="MBB5696225.1"/>
    <property type="molecule type" value="Genomic_DNA"/>
</dbReference>
<evidence type="ECO:0000313" key="2">
    <source>
        <dbReference type="EMBL" id="MBB5696225.1"/>
    </source>
</evidence>
<sequence length="60" mass="6666">FAGSDEGGEHWAAVASLIETCKLNGVDPQTYLADLLTRLVNGWPQSRIDELMPWHWPATT</sequence>
<protein>
    <recommendedName>
        <fullName evidence="1">Transposase IS66 C-terminal domain-containing protein</fullName>
    </recommendedName>
</protein>
<feature type="non-terminal residue" evidence="2">
    <location>
        <position position="1"/>
    </location>
</feature>
<dbReference type="InterPro" id="IPR039552">
    <property type="entry name" value="IS66_C"/>
</dbReference>
<dbReference type="RefSeq" id="WP_184521348.1">
    <property type="nucleotide sequence ID" value="NZ_JACIJD010000033.1"/>
</dbReference>
<reference evidence="2 3" key="1">
    <citation type="submission" date="2020-08" db="EMBL/GenBank/DDBJ databases">
        <title>Genomic Encyclopedia of Type Strains, Phase IV (KMG-IV): sequencing the most valuable type-strain genomes for metagenomic binning, comparative biology and taxonomic classification.</title>
        <authorList>
            <person name="Goeker M."/>
        </authorList>
    </citation>
    <scope>NUCLEOTIDE SEQUENCE [LARGE SCALE GENOMIC DNA]</scope>
    <source>
        <strain evidence="2 3">DSM 25622</strain>
    </source>
</reference>
<feature type="domain" description="Transposase IS66 C-terminal" evidence="1">
    <location>
        <begin position="16"/>
        <end position="54"/>
    </location>
</feature>
<dbReference type="Proteomes" id="UP000580654">
    <property type="component" value="Unassembled WGS sequence"/>
</dbReference>
<name>A0A840Y662_9PROT</name>
<keyword evidence="3" id="KW-1185">Reference proteome</keyword>
<evidence type="ECO:0000313" key="3">
    <source>
        <dbReference type="Proteomes" id="UP000580654"/>
    </source>
</evidence>
<proteinExistence type="predicted"/>
<organism evidence="2 3">
    <name type="scientific">Muricoccus pecuniae</name>
    <dbReference type="NCBI Taxonomy" id="693023"/>
    <lineage>
        <taxon>Bacteria</taxon>
        <taxon>Pseudomonadati</taxon>
        <taxon>Pseudomonadota</taxon>
        <taxon>Alphaproteobacteria</taxon>
        <taxon>Acetobacterales</taxon>
        <taxon>Roseomonadaceae</taxon>
        <taxon>Muricoccus</taxon>
    </lineage>
</organism>